<dbReference type="WBParaSite" id="ASIM_0001255101-mRNA-1">
    <property type="protein sequence ID" value="ASIM_0001255101-mRNA-1"/>
    <property type="gene ID" value="ASIM_0001255101"/>
</dbReference>
<evidence type="ECO:0000259" key="1">
    <source>
        <dbReference type="Pfam" id="PF23061"/>
    </source>
</evidence>
<accession>A0A158PNP4</accession>
<sequence>LNFPNGLPDVGDATCTVNIQPMPGFGVRLLFEEFFIGREDSLTIQTATDEQSIDNNDNSDSDYNKIVIEVFSRHGSDTDPERGTVAFSLSPGPMSLTFQQTKPDVFMADVKHTGFKAILKPYNMSADEKTLCGGKRLIKDTYFETSFAYPEDYGEGNNCRWEFEGVNANLRILFYDFQTDDKTDSFVMSGDPFVMSGGSSTNETHNTTIHLGGYDVTSDLPVAFYFRGSVHINFTSGDGSIFPPRRFSFIIDTFADQTNDTQEVCVGAESIHDLSVEKSVMINTNNYGTLAYENYLKCQFSFINPPQHHVIYLQMAFESERCCDLMTVNGIGQDYIFQGERYPTIYFANSPNVSFEFSSDGVRKAVGFKGYVSTLVCAKLALLLFTHKLS</sequence>
<feature type="domain" description="M02D8-5-like second CUB" evidence="1">
    <location>
        <begin position="132"/>
        <end position="254"/>
    </location>
</feature>
<organism evidence="3">
    <name type="scientific">Anisakis simplex</name>
    <name type="common">Herring worm</name>
    <dbReference type="NCBI Taxonomy" id="6269"/>
    <lineage>
        <taxon>Eukaryota</taxon>
        <taxon>Metazoa</taxon>
        <taxon>Ecdysozoa</taxon>
        <taxon>Nematoda</taxon>
        <taxon>Chromadorea</taxon>
        <taxon>Rhabditida</taxon>
        <taxon>Spirurina</taxon>
        <taxon>Ascaridomorpha</taxon>
        <taxon>Ascaridoidea</taxon>
        <taxon>Anisakidae</taxon>
        <taxon>Anisakis</taxon>
        <taxon>Anisakis simplex complex</taxon>
    </lineage>
</organism>
<protein>
    <submittedName>
        <fullName evidence="3">CUB domain-containing protein</fullName>
    </submittedName>
</protein>
<proteinExistence type="predicted"/>
<reference evidence="3" key="1">
    <citation type="submission" date="2016-04" db="UniProtKB">
        <authorList>
            <consortium name="WormBaseParasite"/>
        </authorList>
    </citation>
    <scope>IDENTIFICATION</scope>
</reference>
<evidence type="ECO:0000313" key="3">
    <source>
        <dbReference type="WBParaSite" id="ASIM_0001255101-mRNA-1"/>
    </source>
</evidence>
<dbReference type="Pfam" id="PF23061">
    <property type="entry name" value="CUB_M02D8_5_2nd"/>
    <property type="match status" value="1"/>
</dbReference>
<dbReference type="AlphaFoldDB" id="A0A158PNP4"/>
<dbReference type="InterPro" id="IPR059046">
    <property type="entry name" value="CUB_M02D8_5_2nd"/>
</dbReference>
<dbReference type="InterPro" id="IPR059047">
    <property type="entry name" value="CUB_M02D8_5_3rd"/>
</dbReference>
<feature type="domain" description="M02D8-5-like third CUB" evidence="2">
    <location>
        <begin position="271"/>
        <end position="377"/>
    </location>
</feature>
<name>A0A158PNP4_ANISI</name>
<dbReference type="InterPro" id="IPR035914">
    <property type="entry name" value="Sperma_CUB_dom_sf"/>
</dbReference>
<dbReference type="SUPFAM" id="SSF49854">
    <property type="entry name" value="Spermadhesin, CUB domain"/>
    <property type="match status" value="1"/>
</dbReference>
<evidence type="ECO:0000259" key="2">
    <source>
        <dbReference type="Pfam" id="PF23062"/>
    </source>
</evidence>
<dbReference type="Pfam" id="PF23062">
    <property type="entry name" value="CUB_M02D8_5_3rd"/>
    <property type="match status" value="1"/>
</dbReference>